<name>A0A090QRG3_9GAMM</name>
<feature type="compositionally biased region" description="Basic and acidic residues" evidence="1">
    <location>
        <begin position="1"/>
        <end position="11"/>
    </location>
</feature>
<reference evidence="2 3" key="1">
    <citation type="journal article" date="2014" name="Genome Announc.">
        <title>Draft Genome Sequences of Two Vibrionaceae Species, Vibrio ponticus C121 and Photobacterium aphoticum C119, Isolated as Coral Reef Microbiota.</title>
        <authorList>
            <person name="Al-saari N."/>
            <person name="Meirelles P.M."/>
            <person name="Mino S."/>
            <person name="Suda W."/>
            <person name="Oshima K."/>
            <person name="Hattori M."/>
            <person name="Ohkuma M."/>
            <person name="Thompson F.L."/>
            <person name="Gomez-Gil B."/>
            <person name="Sawabe T."/>
            <person name="Sawabe T."/>
        </authorList>
    </citation>
    <scope>NUCLEOTIDE SEQUENCE [LARGE SCALE GENOMIC DNA]</scope>
    <source>
        <strain evidence="2 3">JCM 19237</strain>
    </source>
</reference>
<evidence type="ECO:0000313" key="2">
    <source>
        <dbReference type="EMBL" id="GAL04858.1"/>
    </source>
</evidence>
<feature type="region of interest" description="Disordered" evidence="1">
    <location>
        <begin position="1"/>
        <end position="33"/>
    </location>
</feature>
<accession>A0A090QRG3</accession>
<dbReference type="STRING" id="754436.JCM19237_4224"/>
<proteinExistence type="predicted"/>
<dbReference type="EMBL" id="BBMN01000005">
    <property type="protein sequence ID" value="GAL04858.1"/>
    <property type="molecule type" value="Genomic_DNA"/>
</dbReference>
<dbReference type="eggNOG" id="COG3768">
    <property type="taxonomic scope" value="Bacteria"/>
</dbReference>
<organism evidence="2 3">
    <name type="scientific">Photobacterium aphoticum</name>
    <dbReference type="NCBI Taxonomy" id="754436"/>
    <lineage>
        <taxon>Bacteria</taxon>
        <taxon>Pseudomonadati</taxon>
        <taxon>Pseudomonadota</taxon>
        <taxon>Gammaproteobacteria</taxon>
        <taxon>Vibrionales</taxon>
        <taxon>Vibrionaceae</taxon>
        <taxon>Photobacterium</taxon>
    </lineage>
</organism>
<feature type="compositionally biased region" description="Polar residues" evidence="1">
    <location>
        <begin position="15"/>
        <end position="33"/>
    </location>
</feature>
<evidence type="ECO:0000256" key="1">
    <source>
        <dbReference type="SAM" id="MobiDB-lite"/>
    </source>
</evidence>
<gene>
    <name evidence="2" type="ORF">JCM19237_4224</name>
</gene>
<comment type="caution">
    <text evidence="2">The sequence shown here is derived from an EMBL/GenBank/DDBJ whole genome shotgun (WGS) entry which is preliminary data.</text>
</comment>
<dbReference type="Proteomes" id="UP000029227">
    <property type="component" value="Unassembled WGS sequence"/>
</dbReference>
<protein>
    <submittedName>
        <fullName evidence="2">Membrane protein YcjF</fullName>
    </submittedName>
</protein>
<sequence>MNEQYKSKIEFDEPQSGNGAQSGSGTKTHSEAELTSQLQFADKATFLPDTTQEADTDVEAELAQTLASKPKRRSGWLKGLLVGGALMAGWQSVDYVVTAYQGGDWLAMAGV</sequence>
<evidence type="ECO:0000313" key="3">
    <source>
        <dbReference type="Proteomes" id="UP000029227"/>
    </source>
</evidence>
<dbReference type="AlphaFoldDB" id="A0A090QRG3"/>